<organism evidence="13 14">
    <name type="scientific">Dyadobacter fermentans</name>
    <dbReference type="NCBI Taxonomy" id="94254"/>
    <lineage>
        <taxon>Bacteria</taxon>
        <taxon>Pseudomonadati</taxon>
        <taxon>Bacteroidota</taxon>
        <taxon>Cytophagia</taxon>
        <taxon>Cytophagales</taxon>
        <taxon>Spirosomataceae</taxon>
        <taxon>Dyadobacter</taxon>
    </lineage>
</organism>
<proteinExistence type="inferred from homology"/>
<dbReference type="InterPro" id="IPR023997">
    <property type="entry name" value="TonB-dep_OMP_SusC/RagA_CS"/>
</dbReference>
<keyword evidence="14" id="KW-1185">Reference proteome</keyword>
<name>A0ABU1QU07_9BACT</name>
<keyword evidence="7 8" id="KW-0998">Cell outer membrane</keyword>
<dbReference type="Pfam" id="PF07715">
    <property type="entry name" value="Plug"/>
    <property type="match status" value="1"/>
</dbReference>
<feature type="domain" description="TonB-dependent receptor plug" evidence="12">
    <location>
        <begin position="124"/>
        <end position="230"/>
    </location>
</feature>
<gene>
    <name evidence="13" type="ORF">J2W84_001679</name>
</gene>
<dbReference type="PROSITE" id="PS52016">
    <property type="entry name" value="TONB_DEPENDENT_REC_3"/>
    <property type="match status" value="1"/>
</dbReference>
<keyword evidence="10" id="KW-0732">Signal</keyword>
<dbReference type="InterPro" id="IPR023996">
    <property type="entry name" value="TonB-dep_OMP_SusC/RagA"/>
</dbReference>
<evidence type="ECO:0000313" key="14">
    <source>
        <dbReference type="Proteomes" id="UP001264980"/>
    </source>
</evidence>
<evidence type="ECO:0000256" key="7">
    <source>
        <dbReference type="ARBA" id="ARBA00023237"/>
    </source>
</evidence>
<evidence type="ECO:0000256" key="4">
    <source>
        <dbReference type="ARBA" id="ARBA00022692"/>
    </source>
</evidence>
<comment type="similarity">
    <text evidence="8 9">Belongs to the TonB-dependent receptor family.</text>
</comment>
<accession>A0ABU1QU07</accession>
<evidence type="ECO:0000313" key="13">
    <source>
        <dbReference type="EMBL" id="MDR6804633.1"/>
    </source>
</evidence>
<comment type="subcellular location">
    <subcellularLocation>
        <location evidence="1 8">Cell outer membrane</location>
        <topology evidence="1 8">Multi-pass membrane protein</topology>
    </subcellularLocation>
</comment>
<dbReference type="InterPro" id="IPR037066">
    <property type="entry name" value="Plug_dom_sf"/>
</dbReference>
<evidence type="ECO:0000256" key="3">
    <source>
        <dbReference type="ARBA" id="ARBA00022452"/>
    </source>
</evidence>
<evidence type="ECO:0000256" key="10">
    <source>
        <dbReference type="SAM" id="SignalP"/>
    </source>
</evidence>
<dbReference type="SUPFAM" id="SSF56935">
    <property type="entry name" value="Porins"/>
    <property type="match status" value="1"/>
</dbReference>
<evidence type="ECO:0000256" key="9">
    <source>
        <dbReference type="RuleBase" id="RU003357"/>
    </source>
</evidence>
<sequence>MIQMKFYLKKPLLAVMLALALCMSGRLWAQDAGNVSGSVVDSAGNATLPGVSVVIKGTSKGVTTDVDGKFQIQVSAGDVLTFSFIGYKKVEVPVGNQSVIRVVMRQDNTVLDELVVVGYGTVKKSSVTASVAKVENTVLDQIPVGRPESVLAGRLAGVNVTQNNTSPGSAPLIRIRGASSIDAGNDPLVVIDGFPGGSLGSVSTNDIESIEVLKDASAAAIYGSRGAGGVIIVTTKKGKSGKARFNFNAYAGVAKAKGHKDWITGQEYYDYAVRYQNREYKWIGGDTSIPVWNDSRRPNAYQVSDVLKNGNNVIWEDAVMQSAAIQNYNLSVGGGNDHVRYYVSGTLKDEKGTLKNTWYKNYGLRANVDVTVNSVVSLGFMLNPSYSKRRFASSDINNYVKFPSFVAVQNPDGTYPSARSYWGAVVSGQANPMATLDGSFYYGTTVNNLGEAFINLNLAKGLSFRSSLSTNLASNTTDRFQASWATSTSLNSGSQALSSTTSIANENVLSYTNTFKGVHNVSAIAGASYQKYNSSSSSLAAVNGSFNNDIIHTLNNAIINPSASSSSRSQWGLISYFSRVNYGFKDKYLLSASIRTDGSSRFGPENKWGYFPSASVAWRISQEDFMKNVRPVSELKLRASYGATGNFNIGDFEYLGQIGDVYYSPNNTLTKGQTQTSYGNKSLSWEKTKSYDFGLELGLFRNRVNLVVDYYDKRTSGLLYNVSIPSITGFTSSLSNVGSVSNKGFEIELTTKNLVGEFKWETSFNMAKNVNKVEDLGGVQERITTDTYGMGWILRLGQPMFSYYGYKIVGVLQNAEDVKNSPVLAGSVPGNPKFQDVNGDGQITSADKVILGNFQPKAYLGLINNFAYKAFDLSIAMQASVGAKMYNFENEYYQGALLGAMRRSLVDTQWWSEAEPGNGMVPASSLSKLTYQSSSDAYIEDASFLAVRNINFGYTVPAKVSQKLHLSGLRVYASLANPFMFTKKGFHGYNPEGYTGGEIAGTGSKPGYNNGAAPINRVYTLGLNFNF</sequence>
<dbReference type="Gene3D" id="2.40.170.20">
    <property type="entry name" value="TonB-dependent receptor, beta-barrel domain"/>
    <property type="match status" value="1"/>
</dbReference>
<evidence type="ECO:0000256" key="2">
    <source>
        <dbReference type="ARBA" id="ARBA00022448"/>
    </source>
</evidence>
<dbReference type="EMBL" id="JAVDTI010000002">
    <property type="protein sequence ID" value="MDR6804633.1"/>
    <property type="molecule type" value="Genomic_DNA"/>
</dbReference>
<keyword evidence="6 8" id="KW-0472">Membrane</keyword>
<keyword evidence="3 8" id="KW-1134">Transmembrane beta strand</keyword>
<dbReference type="Proteomes" id="UP001264980">
    <property type="component" value="Unassembled WGS sequence"/>
</dbReference>
<feature type="chain" id="PRO_5046195687" evidence="10">
    <location>
        <begin position="30"/>
        <end position="1027"/>
    </location>
</feature>
<dbReference type="InterPro" id="IPR039426">
    <property type="entry name" value="TonB-dep_rcpt-like"/>
</dbReference>
<keyword evidence="5 9" id="KW-0798">TonB box</keyword>
<dbReference type="SUPFAM" id="SSF49464">
    <property type="entry name" value="Carboxypeptidase regulatory domain-like"/>
    <property type="match status" value="1"/>
</dbReference>
<keyword evidence="4 8" id="KW-0812">Transmembrane</keyword>
<evidence type="ECO:0000259" key="11">
    <source>
        <dbReference type="Pfam" id="PF00593"/>
    </source>
</evidence>
<comment type="caution">
    <text evidence="13">The sequence shown here is derived from an EMBL/GenBank/DDBJ whole genome shotgun (WGS) entry which is preliminary data.</text>
</comment>
<evidence type="ECO:0000256" key="5">
    <source>
        <dbReference type="ARBA" id="ARBA00023077"/>
    </source>
</evidence>
<dbReference type="InterPro" id="IPR036942">
    <property type="entry name" value="Beta-barrel_TonB_sf"/>
</dbReference>
<evidence type="ECO:0000256" key="6">
    <source>
        <dbReference type="ARBA" id="ARBA00023136"/>
    </source>
</evidence>
<feature type="domain" description="TonB-dependent receptor-like beta-barrel" evidence="11">
    <location>
        <begin position="411"/>
        <end position="765"/>
    </location>
</feature>
<dbReference type="RefSeq" id="WP_309981911.1">
    <property type="nucleotide sequence ID" value="NZ_JAVDTI010000002.1"/>
</dbReference>
<evidence type="ECO:0000256" key="1">
    <source>
        <dbReference type="ARBA" id="ARBA00004571"/>
    </source>
</evidence>
<evidence type="ECO:0000256" key="8">
    <source>
        <dbReference type="PROSITE-ProRule" id="PRU01360"/>
    </source>
</evidence>
<dbReference type="NCBIfam" id="TIGR04057">
    <property type="entry name" value="SusC_RagA_signa"/>
    <property type="match status" value="1"/>
</dbReference>
<feature type="signal peptide" evidence="10">
    <location>
        <begin position="1"/>
        <end position="29"/>
    </location>
</feature>
<dbReference type="Gene3D" id="2.170.130.10">
    <property type="entry name" value="TonB-dependent receptor, plug domain"/>
    <property type="match status" value="1"/>
</dbReference>
<dbReference type="NCBIfam" id="TIGR04056">
    <property type="entry name" value="OMP_RagA_SusC"/>
    <property type="match status" value="1"/>
</dbReference>
<dbReference type="Gene3D" id="2.60.40.1120">
    <property type="entry name" value="Carboxypeptidase-like, regulatory domain"/>
    <property type="match status" value="1"/>
</dbReference>
<dbReference type="InterPro" id="IPR012910">
    <property type="entry name" value="Plug_dom"/>
</dbReference>
<dbReference type="InterPro" id="IPR008969">
    <property type="entry name" value="CarboxyPept-like_regulatory"/>
</dbReference>
<evidence type="ECO:0000259" key="12">
    <source>
        <dbReference type="Pfam" id="PF07715"/>
    </source>
</evidence>
<dbReference type="Pfam" id="PF13715">
    <property type="entry name" value="CarbopepD_reg_2"/>
    <property type="match status" value="1"/>
</dbReference>
<dbReference type="Pfam" id="PF00593">
    <property type="entry name" value="TonB_dep_Rec_b-barrel"/>
    <property type="match status" value="1"/>
</dbReference>
<reference evidence="13 14" key="1">
    <citation type="submission" date="2023-07" db="EMBL/GenBank/DDBJ databases">
        <title>Sorghum-associated microbial communities from plants grown in Nebraska, USA.</title>
        <authorList>
            <person name="Schachtman D."/>
        </authorList>
    </citation>
    <scope>NUCLEOTIDE SEQUENCE [LARGE SCALE GENOMIC DNA]</scope>
    <source>
        <strain evidence="13 14">BE57</strain>
    </source>
</reference>
<protein>
    <submittedName>
        <fullName evidence="13">TonB-linked SusC/RagA family outer membrane protein</fullName>
    </submittedName>
</protein>
<keyword evidence="2 8" id="KW-0813">Transport</keyword>
<dbReference type="InterPro" id="IPR000531">
    <property type="entry name" value="Beta-barrel_TonB"/>
</dbReference>